<dbReference type="InterPro" id="IPR003423">
    <property type="entry name" value="OMP_efflux"/>
</dbReference>
<protein>
    <recommendedName>
        <fullName evidence="11">Outer membrane efflux protein</fullName>
    </recommendedName>
</protein>
<dbReference type="Gene3D" id="1.20.1600.10">
    <property type="entry name" value="Outer membrane efflux proteins (OEP)"/>
    <property type="match status" value="1"/>
</dbReference>
<accession>A0ABN7R977</accession>
<feature type="chain" id="PRO_5046491020" description="Outer membrane efflux protein" evidence="8">
    <location>
        <begin position="21"/>
        <end position="223"/>
    </location>
</feature>
<sequence>MRYFCFLTFFFFTFLASAKAQNSLADEISYPYLEKLVELAKKNYPKLKLYQARVDAGDYNAKKMKLSYFEILSFSYLYSPDRLASTINPNFLNGYQFGFFVNIGSLLQKPALIKQAKSELRAVEHDRDTYMLNLEADVKQRYFAFSQYRVLLRLKADALHDVESLAQELKYKYEKGETSLEEYSKALVVISDRQQARVSAEADVLISKSALEELLGQKLEDIK</sequence>
<comment type="subcellular location">
    <subcellularLocation>
        <location evidence="1">Cell outer membrane</location>
    </subcellularLocation>
</comment>
<keyword evidence="10" id="KW-1185">Reference proteome</keyword>
<keyword evidence="4" id="KW-1134">Transmembrane beta strand</keyword>
<dbReference type="PANTHER" id="PTHR30026">
    <property type="entry name" value="OUTER MEMBRANE PROTEIN TOLC"/>
    <property type="match status" value="1"/>
</dbReference>
<evidence type="ECO:0008006" key="11">
    <source>
        <dbReference type="Google" id="ProtNLM"/>
    </source>
</evidence>
<evidence type="ECO:0000256" key="3">
    <source>
        <dbReference type="ARBA" id="ARBA00022448"/>
    </source>
</evidence>
<evidence type="ECO:0000256" key="7">
    <source>
        <dbReference type="ARBA" id="ARBA00023237"/>
    </source>
</evidence>
<comment type="caution">
    <text evidence="9">The sequence shown here is derived from an EMBL/GenBank/DDBJ whole genome shotgun (WGS) entry which is preliminary data.</text>
</comment>
<dbReference type="EMBL" id="CAJRAU010000002">
    <property type="protein sequence ID" value="CAG5068636.1"/>
    <property type="molecule type" value="Genomic_DNA"/>
</dbReference>
<dbReference type="Proteomes" id="UP000679725">
    <property type="component" value="Unassembled WGS sequence"/>
</dbReference>
<evidence type="ECO:0000256" key="4">
    <source>
        <dbReference type="ARBA" id="ARBA00022452"/>
    </source>
</evidence>
<keyword evidence="3" id="KW-0813">Transport</keyword>
<organism evidence="9 10">
    <name type="scientific">Dyadobacter linearis</name>
    <dbReference type="NCBI Taxonomy" id="2823330"/>
    <lineage>
        <taxon>Bacteria</taxon>
        <taxon>Pseudomonadati</taxon>
        <taxon>Bacteroidota</taxon>
        <taxon>Cytophagia</taxon>
        <taxon>Cytophagales</taxon>
        <taxon>Spirosomataceae</taxon>
        <taxon>Dyadobacter</taxon>
    </lineage>
</organism>
<feature type="signal peptide" evidence="8">
    <location>
        <begin position="1"/>
        <end position="20"/>
    </location>
</feature>
<keyword evidence="6" id="KW-0472">Membrane</keyword>
<evidence type="ECO:0000313" key="10">
    <source>
        <dbReference type="Proteomes" id="UP000679725"/>
    </source>
</evidence>
<gene>
    <name evidence="9" type="ORF">DYBT9623_01368</name>
</gene>
<keyword evidence="8" id="KW-0732">Signal</keyword>
<keyword evidence="7" id="KW-0998">Cell outer membrane</keyword>
<comment type="similarity">
    <text evidence="2">Belongs to the outer membrane factor (OMF) (TC 1.B.17) family.</text>
</comment>
<evidence type="ECO:0000256" key="5">
    <source>
        <dbReference type="ARBA" id="ARBA00022692"/>
    </source>
</evidence>
<evidence type="ECO:0000313" key="9">
    <source>
        <dbReference type="EMBL" id="CAG5068636.1"/>
    </source>
</evidence>
<proteinExistence type="inferred from homology"/>
<dbReference type="PANTHER" id="PTHR30026:SF20">
    <property type="entry name" value="OUTER MEMBRANE PROTEIN TOLC"/>
    <property type="match status" value="1"/>
</dbReference>
<evidence type="ECO:0000256" key="2">
    <source>
        <dbReference type="ARBA" id="ARBA00007613"/>
    </source>
</evidence>
<dbReference type="RefSeq" id="WP_215232772.1">
    <property type="nucleotide sequence ID" value="NZ_CAJRAU010000002.1"/>
</dbReference>
<dbReference type="Pfam" id="PF02321">
    <property type="entry name" value="OEP"/>
    <property type="match status" value="1"/>
</dbReference>
<evidence type="ECO:0000256" key="6">
    <source>
        <dbReference type="ARBA" id="ARBA00023136"/>
    </source>
</evidence>
<reference evidence="9 10" key="1">
    <citation type="submission" date="2021-04" db="EMBL/GenBank/DDBJ databases">
        <authorList>
            <person name="Rodrigo-Torres L."/>
            <person name="Arahal R. D."/>
            <person name="Lucena T."/>
        </authorList>
    </citation>
    <scope>NUCLEOTIDE SEQUENCE [LARGE SCALE GENOMIC DNA]</scope>
    <source>
        <strain evidence="9 10">CECT 9623</strain>
    </source>
</reference>
<name>A0ABN7R977_9BACT</name>
<keyword evidence="5" id="KW-0812">Transmembrane</keyword>
<dbReference type="SUPFAM" id="SSF56954">
    <property type="entry name" value="Outer membrane efflux proteins (OEP)"/>
    <property type="match status" value="1"/>
</dbReference>
<evidence type="ECO:0000256" key="8">
    <source>
        <dbReference type="SAM" id="SignalP"/>
    </source>
</evidence>
<dbReference type="InterPro" id="IPR051906">
    <property type="entry name" value="TolC-like"/>
</dbReference>
<evidence type="ECO:0000256" key="1">
    <source>
        <dbReference type="ARBA" id="ARBA00004442"/>
    </source>
</evidence>